<keyword evidence="3 6" id="KW-0713">Self-incompatibility</keyword>
<evidence type="ECO:0000256" key="6">
    <source>
        <dbReference type="RuleBase" id="RU367044"/>
    </source>
</evidence>
<comment type="subcellular location">
    <subcellularLocation>
        <location evidence="1 6">Secreted</location>
    </subcellularLocation>
</comment>
<dbReference type="Pfam" id="PF05938">
    <property type="entry name" value="Self-incomp_S1"/>
    <property type="match status" value="1"/>
</dbReference>
<dbReference type="InterPro" id="IPR010264">
    <property type="entry name" value="Self-incomp_S1"/>
</dbReference>
<dbReference type="AlphaFoldDB" id="A0A6D2HTK0"/>
<proteinExistence type="inferred from homology"/>
<dbReference type="GO" id="GO:0060320">
    <property type="term" value="P:rejection of self pollen"/>
    <property type="evidence" value="ECO:0007669"/>
    <property type="project" value="UniProtKB-KW"/>
</dbReference>
<accession>A0A6D2HTK0</accession>
<evidence type="ECO:0000256" key="3">
    <source>
        <dbReference type="ARBA" id="ARBA00022471"/>
    </source>
</evidence>
<name>A0A6D2HTK0_9BRAS</name>
<dbReference type="Proteomes" id="UP000467841">
    <property type="component" value="Unassembled WGS sequence"/>
</dbReference>
<organism evidence="7 8">
    <name type="scientific">Microthlaspi erraticum</name>
    <dbReference type="NCBI Taxonomy" id="1685480"/>
    <lineage>
        <taxon>Eukaryota</taxon>
        <taxon>Viridiplantae</taxon>
        <taxon>Streptophyta</taxon>
        <taxon>Embryophyta</taxon>
        <taxon>Tracheophyta</taxon>
        <taxon>Spermatophyta</taxon>
        <taxon>Magnoliopsida</taxon>
        <taxon>eudicotyledons</taxon>
        <taxon>Gunneridae</taxon>
        <taxon>Pentapetalae</taxon>
        <taxon>rosids</taxon>
        <taxon>malvids</taxon>
        <taxon>Brassicales</taxon>
        <taxon>Brassicaceae</taxon>
        <taxon>Coluteocarpeae</taxon>
        <taxon>Microthlaspi</taxon>
    </lineage>
</organism>
<evidence type="ECO:0000256" key="1">
    <source>
        <dbReference type="ARBA" id="ARBA00004613"/>
    </source>
</evidence>
<keyword evidence="4 6" id="KW-0964">Secreted</keyword>
<evidence type="ECO:0000256" key="5">
    <source>
        <dbReference type="ARBA" id="ARBA00022729"/>
    </source>
</evidence>
<dbReference type="PANTHER" id="PTHR31232:SF35">
    <property type="entry name" value="S-PROTEIN HOMOLOG 26"/>
    <property type="match status" value="1"/>
</dbReference>
<keyword evidence="8" id="KW-1185">Reference proteome</keyword>
<evidence type="ECO:0000256" key="2">
    <source>
        <dbReference type="ARBA" id="ARBA00005581"/>
    </source>
</evidence>
<reference evidence="7" key="1">
    <citation type="submission" date="2020-01" db="EMBL/GenBank/DDBJ databases">
        <authorList>
            <person name="Mishra B."/>
        </authorList>
    </citation>
    <scope>NUCLEOTIDE SEQUENCE [LARGE SCALE GENOMIC DNA]</scope>
</reference>
<dbReference type="GO" id="GO:0005576">
    <property type="term" value="C:extracellular region"/>
    <property type="evidence" value="ECO:0007669"/>
    <property type="project" value="UniProtKB-SubCell"/>
</dbReference>
<gene>
    <name evidence="7" type="ORF">MERR_LOCUS6268</name>
</gene>
<comment type="caution">
    <text evidence="7">The sequence shown here is derived from an EMBL/GenBank/DDBJ whole genome shotgun (WGS) entry which is preliminary data.</text>
</comment>
<keyword evidence="5" id="KW-0732">Signal</keyword>
<protein>
    <recommendedName>
        <fullName evidence="6">S-protein homolog</fullName>
    </recommendedName>
</protein>
<sequence length="126" mass="14705">MWIRNLLHNGNDLIVHCKTAKEDMGYHRVHPTGSYGFLHEDSEPLDPDILWCHLWQGPNFKHHQVFDVFDGTWEAREDGIYVPGRYRSVYIYGWDVPITKSRASSLRSTCMMISLSLLVSSLFFVF</sequence>
<dbReference type="EMBL" id="CACVBM020000443">
    <property type="protein sequence ID" value="CAA7019033.1"/>
    <property type="molecule type" value="Genomic_DNA"/>
</dbReference>
<comment type="similarity">
    <text evidence="2 6">Belongs to the plant self-incompatibility (S1) protein family.</text>
</comment>
<evidence type="ECO:0000313" key="8">
    <source>
        <dbReference type="Proteomes" id="UP000467841"/>
    </source>
</evidence>
<dbReference type="PANTHER" id="PTHR31232">
    <property type="match status" value="1"/>
</dbReference>
<dbReference type="OrthoDB" id="1727555at2759"/>
<evidence type="ECO:0000313" key="7">
    <source>
        <dbReference type="EMBL" id="CAA7019033.1"/>
    </source>
</evidence>
<evidence type="ECO:0000256" key="4">
    <source>
        <dbReference type="ARBA" id="ARBA00022525"/>
    </source>
</evidence>